<organism evidence="3 4">
    <name type="scientific">Mytilus edulis</name>
    <name type="common">Blue mussel</name>
    <dbReference type="NCBI Taxonomy" id="6550"/>
    <lineage>
        <taxon>Eukaryota</taxon>
        <taxon>Metazoa</taxon>
        <taxon>Spiralia</taxon>
        <taxon>Lophotrochozoa</taxon>
        <taxon>Mollusca</taxon>
        <taxon>Bivalvia</taxon>
        <taxon>Autobranchia</taxon>
        <taxon>Pteriomorphia</taxon>
        <taxon>Mytilida</taxon>
        <taxon>Mytiloidea</taxon>
        <taxon>Mytilidae</taxon>
        <taxon>Mytilinae</taxon>
        <taxon>Mytilus</taxon>
    </lineage>
</organism>
<dbReference type="AlphaFoldDB" id="A0A8S3R2W5"/>
<evidence type="ECO:0000256" key="2">
    <source>
        <dbReference type="SAM" id="MobiDB-lite"/>
    </source>
</evidence>
<evidence type="ECO:0000313" key="3">
    <source>
        <dbReference type="EMBL" id="CAG2203515.1"/>
    </source>
</evidence>
<dbReference type="Gene3D" id="3.30.70.1820">
    <property type="entry name" value="L1 transposable element, RRM domain"/>
    <property type="match status" value="1"/>
</dbReference>
<evidence type="ECO:0000256" key="1">
    <source>
        <dbReference type="SAM" id="Coils"/>
    </source>
</evidence>
<gene>
    <name evidence="3" type="ORF">MEDL_18029</name>
</gene>
<feature type="region of interest" description="Disordered" evidence="2">
    <location>
        <begin position="1"/>
        <end position="20"/>
    </location>
</feature>
<dbReference type="PANTHER" id="PTHR37445:SF3">
    <property type="entry name" value="ZINC FINGER PHD-TYPE DOMAIN-CONTAINING PROTEIN"/>
    <property type="match status" value="1"/>
</dbReference>
<feature type="coiled-coil region" evidence="1">
    <location>
        <begin position="149"/>
        <end position="201"/>
    </location>
</feature>
<sequence>MPPRRKKRKRKSSTPKKLEHTSFNLCESLYFDPDNMADSSNISNNENSEQHEQNDSVDKHCDPVDLTSSSQITQINTVNQNQNTAMQQDASPPPMPPPPFFLNQSMTPPPLNQQMLGFPTAAPAPPWVYQILMMLNNISNSLSGMSTEVKSLSVRVAKLENSKDNFSKDTVENVKTVNSKVEDLKRENDAIKIENKKLFDTITDLRCRGYIDNLLFHGIPETEDDTSENCIDTVASICDDKLELNDIKHTITKAHRLGQKKAGQARPIIVRFNDSNARSQVRSNSYKLKNTNVGISQQYPKDVNDRRKRLVPLYKEAKLQKKKAVLINDKLYVDGERVFAEESVNDNSGDTEVKGVWN</sequence>
<keyword evidence="4" id="KW-1185">Reference proteome</keyword>
<name>A0A8S3R2W5_MYTED</name>
<feature type="region of interest" description="Disordered" evidence="2">
    <location>
        <begin position="34"/>
        <end position="65"/>
    </location>
</feature>
<feature type="compositionally biased region" description="Basic residues" evidence="2">
    <location>
        <begin position="1"/>
        <end position="14"/>
    </location>
</feature>
<keyword evidence="1" id="KW-0175">Coiled coil</keyword>
<dbReference type="OrthoDB" id="10067362at2759"/>
<dbReference type="Proteomes" id="UP000683360">
    <property type="component" value="Unassembled WGS sequence"/>
</dbReference>
<proteinExistence type="predicted"/>
<feature type="compositionally biased region" description="Basic and acidic residues" evidence="2">
    <location>
        <begin position="48"/>
        <end position="63"/>
    </location>
</feature>
<comment type="caution">
    <text evidence="3">The sequence shown here is derived from an EMBL/GenBank/DDBJ whole genome shotgun (WGS) entry which is preliminary data.</text>
</comment>
<reference evidence="3" key="1">
    <citation type="submission" date="2021-03" db="EMBL/GenBank/DDBJ databases">
        <authorList>
            <person name="Bekaert M."/>
        </authorList>
    </citation>
    <scope>NUCLEOTIDE SEQUENCE</scope>
</reference>
<evidence type="ECO:0000313" key="4">
    <source>
        <dbReference type="Proteomes" id="UP000683360"/>
    </source>
</evidence>
<accession>A0A8S3R2W5</accession>
<protein>
    <submittedName>
        <fullName evidence="3">Uncharacterized protein</fullName>
    </submittedName>
</protein>
<dbReference type="EMBL" id="CAJPWZ010000922">
    <property type="protein sequence ID" value="CAG2203515.1"/>
    <property type="molecule type" value="Genomic_DNA"/>
</dbReference>
<dbReference type="PANTHER" id="PTHR37445">
    <property type="entry name" value="PROTEIN CBG24663"/>
    <property type="match status" value="1"/>
</dbReference>
<feature type="compositionally biased region" description="Low complexity" evidence="2">
    <location>
        <begin position="38"/>
        <end position="47"/>
    </location>
</feature>